<comment type="caution">
    <text evidence="1">The sequence shown here is derived from an EMBL/GenBank/DDBJ whole genome shotgun (WGS) entry which is preliminary data.</text>
</comment>
<accession>A0A8H6K4B1</accession>
<dbReference type="Proteomes" id="UP000654918">
    <property type="component" value="Unassembled WGS sequence"/>
</dbReference>
<evidence type="ECO:0000313" key="2">
    <source>
        <dbReference type="Proteomes" id="UP000654918"/>
    </source>
</evidence>
<dbReference type="AlphaFoldDB" id="A0A8H6K4B1"/>
<dbReference type="EMBL" id="WIGO01000192">
    <property type="protein sequence ID" value="KAF6824485.1"/>
    <property type="molecule type" value="Genomic_DNA"/>
</dbReference>
<sequence>MADKSNIRFGRLLFALTPELRNIIYKYYLRVDGGYILDNTAFASGRFRLMNVDYTPVRQDLMFTCKQAGREMKGLALRHKAITFPMDHVSERAPRLCRAFRRGLLEAHIYRIAQGRIKRPGPGACGETSAYSASPGLI</sequence>
<name>A0A8H6K4B1_9PEZI</name>
<keyword evidence="2" id="KW-1185">Reference proteome</keyword>
<reference evidence="1" key="1">
    <citation type="journal article" date="2020" name="Phytopathology">
        <title>Genome Sequence Resources of Colletotrichum truncatum, C. plurivorum, C. musicola, and C. sojae: Four Species Pathogenic to Soybean (Glycine max).</title>
        <authorList>
            <person name="Rogerio F."/>
            <person name="Boufleur T.R."/>
            <person name="Ciampi-Guillardi M."/>
            <person name="Sukno S.A."/>
            <person name="Thon M.R."/>
            <person name="Massola Junior N.S."/>
            <person name="Baroncelli R."/>
        </authorList>
    </citation>
    <scope>NUCLEOTIDE SEQUENCE</scope>
    <source>
        <strain evidence="1">LFN00145</strain>
    </source>
</reference>
<gene>
    <name evidence="1" type="ORF">CPLU01_10842</name>
</gene>
<organism evidence="1 2">
    <name type="scientific">Colletotrichum plurivorum</name>
    <dbReference type="NCBI Taxonomy" id="2175906"/>
    <lineage>
        <taxon>Eukaryota</taxon>
        <taxon>Fungi</taxon>
        <taxon>Dikarya</taxon>
        <taxon>Ascomycota</taxon>
        <taxon>Pezizomycotina</taxon>
        <taxon>Sordariomycetes</taxon>
        <taxon>Hypocreomycetidae</taxon>
        <taxon>Glomerellales</taxon>
        <taxon>Glomerellaceae</taxon>
        <taxon>Colletotrichum</taxon>
        <taxon>Colletotrichum orchidearum species complex</taxon>
    </lineage>
</organism>
<protein>
    <submittedName>
        <fullName evidence="1">Uncharacterized protein</fullName>
    </submittedName>
</protein>
<evidence type="ECO:0000313" key="1">
    <source>
        <dbReference type="EMBL" id="KAF6824485.1"/>
    </source>
</evidence>
<proteinExistence type="predicted"/>